<proteinExistence type="predicted"/>
<feature type="domain" description="Heterokaryon incompatibility" evidence="2">
    <location>
        <begin position="22"/>
        <end position="108"/>
    </location>
</feature>
<reference evidence="4 5" key="1">
    <citation type="submission" date="2024-01" db="EMBL/GenBank/DDBJ databases">
        <title>Complete genome of Cladobotryum mycophilum ATHUM6906.</title>
        <authorList>
            <person name="Christinaki A.C."/>
            <person name="Myridakis A.I."/>
            <person name="Kouvelis V.N."/>
        </authorList>
    </citation>
    <scope>NUCLEOTIDE SEQUENCE [LARGE SCALE GENOMIC DNA]</scope>
    <source>
        <strain evidence="4 5">ATHUM6906</strain>
    </source>
</reference>
<evidence type="ECO:0000259" key="2">
    <source>
        <dbReference type="Pfam" id="PF06985"/>
    </source>
</evidence>
<protein>
    <submittedName>
        <fullName evidence="4">Vegetative incompatibility protein HET-E-1</fullName>
    </submittedName>
</protein>
<evidence type="ECO:0000259" key="3">
    <source>
        <dbReference type="Pfam" id="PF26640"/>
    </source>
</evidence>
<name>A0ABR0T424_9HYPO</name>
<dbReference type="InterPro" id="IPR058525">
    <property type="entry name" value="DUF8212"/>
</dbReference>
<keyword evidence="5" id="KW-1185">Reference proteome</keyword>
<gene>
    <name evidence="4" type="ORF">PT974_01554</name>
</gene>
<dbReference type="PANTHER" id="PTHR10622">
    <property type="entry name" value="HET DOMAIN-CONTAINING PROTEIN"/>
    <property type="match status" value="1"/>
</dbReference>
<feature type="domain" description="DUF8212" evidence="3">
    <location>
        <begin position="229"/>
        <end position="253"/>
    </location>
</feature>
<dbReference type="PANTHER" id="PTHR10622:SF10">
    <property type="entry name" value="HET DOMAIN-CONTAINING PROTEIN"/>
    <property type="match status" value="1"/>
</dbReference>
<evidence type="ECO:0000313" key="5">
    <source>
        <dbReference type="Proteomes" id="UP001338125"/>
    </source>
</evidence>
<organism evidence="4 5">
    <name type="scientific">Cladobotryum mycophilum</name>
    <dbReference type="NCBI Taxonomy" id="491253"/>
    <lineage>
        <taxon>Eukaryota</taxon>
        <taxon>Fungi</taxon>
        <taxon>Dikarya</taxon>
        <taxon>Ascomycota</taxon>
        <taxon>Pezizomycotina</taxon>
        <taxon>Sordariomycetes</taxon>
        <taxon>Hypocreomycetidae</taxon>
        <taxon>Hypocreales</taxon>
        <taxon>Hypocreaceae</taxon>
        <taxon>Cladobotryum</taxon>
    </lineage>
</organism>
<feature type="transmembrane region" description="Helical" evidence="1">
    <location>
        <begin position="538"/>
        <end position="557"/>
    </location>
</feature>
<evidence type="ECO:0000256" key="1">
    <source>
        <dbReference type="SAM" id="Phobius"/>
    </source>
</evidence>
<evidence type="ECO:0000313" key="4">
    <source>
        <dbReference type="EMBL" id="KAK5999164.1"/>
    </source>
</evidence>
<keyword evidence="1" id="KW-1133">Transmembrane helix</keyword>
<dbReference type="Proteomes" id="UP001338125">
    <property type="component" value="Unassembled WGS sequence"/>
</dbReference>
<sequence length="566" mass="64563">MRLINAHTYKLETFPGSHIPPYAILSHTWGEDEVTIEQMLSETADTESDGYQKIIHTCEQAVADGLEYVWIDTCCIDKSNAAELEHAINAMFDWYHRAELCYAHLADVQTVHNPDKKGSEFRRSRWFRRGWTLQELLAPTKLEFYSETWEYIGPVTALYSTIESITGIESFYLQRASSPHTFMFRNASIAARMSWASMRHTSIAEDRAYCLLGIFDIKIPLMYGEGGSKAFYRLQEEIIKQSDDQTILAWGWKRPLTPPSSPGPNAPLTHGFLAASPASFAGCQDLTRWPGPGVGGRVFPINHKGLHITVPLRHDGGNRYTAMLRCCSKMNPDKAIGLPLVKDKDDDGDPKGIACYLRAEENLADNCAKLNPKWPPTTICISHRPWYPKMVVEVKSWSQGFYLRSLPTDCVIQQVYPSSEWSPDEHVMTIEKVDINEPRIFCGSCGSGDFIVMVRWLRNLREWKCGIARRWNPGEKLTEAELELLMFSNRVMLEHSRVEVSMRKTMIANKELMTLDVIEKGFEELEEYKDEREQDVSAVFSIIWGLGAACAVVPYLMHLRKKFRAK</sequence>
<dbReference type="Pfam" id="PF06985">
    <property type="entry name" value="HET"/>
    <property type="match status" value="1"/>
</dbReference>
<accession>A0ABR0T424</accession>
<comment type="caution">
    <text evidence="4">The sequence shown here is derived from an EMBL/GenBank/DDBJ whole genome shotgun (WGS) entry which is preliminary data.</text>
</comment>
<keyword evidence="1" id="KW-0472">Membrane</keyword>
<keyword evidence="1" id="KW-0812">Transmembrane</keyword>
<dbReference type="Pfam" id="PF26640">
    <property type="entry name" value="DUF8212"/>
    <property type="match status" value="1"/>
</dbReference>
<dbReference type="InterPro" id="IPR010730">
    <property type="entry name" value="HET"/>
</dbReference>
<dbReference type="EMBL" id="JAVFKD010000001">
    <property type="protein sequence ID" value="KAK5999164.1"/>
    <property type="molecule type" value="Genomic_DNA"/>
</dbReference>